<protein>
    <submittedName>
        <fullName evidence="3">Sirohydrochlorin chelatase</fullName>
    </submittedName>
</protein>
<dbReference type="Proteomes" id="UP000243650">
    <property type="component" value="Unassembled WGS sequence"/>
</dbReference>
<accession>A0A2P6MIG2</accession>
<dbReference type="InterPro" id="IPR002762">
    <property type="entry name" value="CbiX-like"/>
</dbReference>
<evidence type="ECO:0000313" key="4">
    <source>
        <dbReference type="Proteomes" id="UP000243650"/>
    </source>
</evidence>
<dbReference type="GO" id="GO:0016829">
    <property type="term" value="F:lyase activity"/>
    <property type="evidence" value="ECO:0007669"/>
    <property type="project" value="UniProtKB-KW"/>
</dbReference>
<dbReference type="CDD" id="cd03414">
    <property type="entry name" value="CbiX_SirB_C"/>
    <property type="match status" value="1"/>
</dbReference>
<name>A0A2P6MIG2_ALKUR</name>
<dbReference type="Pfam" id="PF01903">
    <property type="entry name" value="CbiX"/>
    <property type="match status" value="2"/>
</dbReference>
<dbReference type="InterPro" id="IPR050963">
    <property type="entry name" value="Sirohydro_Cobaltochel/CbiX"/>
</dbReference>
<dbReference type="SUPFAM" id="SSF53800">
    <property type="entry name" value="Chelatase"/>
    <property type="match status" value="1"/>
</dbReference>
<proteinExistence type="predicted"/>
<sequence length="260" mass="28981">MKGVLYISHGSRVDETKKEVEALIADVRGLVDAPLQELCYLELAEPDIAAGFEKLVAQGADDIAVVPMLLFSAGHYFQDIPEELEPLSEKHPHVRIRYGRPLGVQERLTNVAAGRIHETGKEVNSDAQIVLIGRGSKAPETKAATKLIGRQLKKKTGIRRVEVCYLAACEPKFEEGLYKALQKTERPIFLVPYLWFTGLLIQSLEKKAEELRSQGEEVYLCGYLGTHPSVAAALAERAEEALFSTREPDIQVEESKAWWI</sequence>
<gene>
    <name evidence="3" type="ORF">C6I21_06900</name>
</gene>
<dbReference type="EMBL" id="PVNS01000005">
    <property type="protein sequence ID" value="PRO66023.1"/>
    <property type="molecule type" value="Genomic_DNA"/>
</dbReference>
<comment type="caution">
    <text evidence="3">The sequence shown here is derived from an EMBL/GenBank/DDBJ whole genome shotgun (WGS) entry which is preliminary data.</text>
</comment>
<dbReference type="CDD" id="cd03416">
    <property type="entry name" value="CbiX_SirB_N"/>
    <property type="match status" value="1"/>
</dbReference>
<dbReference type="GO" id="GO:0046872">
    <property type="term" value="F:metal ion binding"/>
    <property type="evidence" value="ECO:0007669"/>
    <property type="project" value="UniProtKB-KW"/>
</dbReference>
<organism evidence="3 4">
    <name type="scientific">Alkalicoccus urumqiensis</name>
    <name type="common">Bacillus urumqiensis</name>
    <dbReference type="NCBI Taxonomy" id="1548213"/>
    <lineage>
        <taxon>Bacteria</taxon>
        <taxon>Bacillati</taxon>
        <taxon>Bacillota</taxon>
        <taxon>Bacilli</taxon>
        <taxon>Bacillales</taxon>
        <taxon>Bacillaceae</taxon>
        <taxon>Alkalicoccus</taxon>
    </lineage>
</organism>
<evidence type="ECO:0000256" key="2">
    <source>
        <dbReference type="ARBA" id="ARBA00023239"/>
    </source>
</evidence>
<dbReference type="AlphaFoldDB" id="A0A2P6MIG2"/>
<evidence type="ECO:0000313" key="3">
    <source>
        <dbReference type="EMBL" id="PRO66023.1"/>
    </source>
</evidence>
<dbReference type="PANTHER" id="PTHR33542">
    <property type="entry name" value="SIROHYDROCHLORIN FERROCHELATASE, CHLOROPLASTIC"/>
    <property type="match status" value="1"/>
</dbReference>
<reference evidence="3 4" key="1">
    <citation type="submission" date="2018-03" db="EMBL/GenBank/DDBJ databases">
        <title>Bacillus urumqiensis sp. nov., a moderately haloalkaliphilic bacterium isolated from a salt lake.</title>
        <authorList>
            <person name="Zhao B."/>
            <person name="Liao Z."/>
        </authorList>
    </citation>
    <scope>NUCLEOTIDE SEQUENCE [LARGE SCALE GENOMIC DNA]</scope>
    <source>
        <strain evidence="3 4">BZ-SZ-XJ18</strain>
    </source>
</reference>
<dbReference type="PANTHER" id="PTHR33542:SF3">
    <property type="entry name" value="SIROHYDROCHLORIN FERROCHELATASE, CHLOROPLASTIC"/>
    <property type="match status" value="1"/>
</dbReference>
<evidence type="ECO:0000256" key="1">
    <source>
        <dbReference type="ARBA" id="ARBA00022723"/>
    </source>
</evidence>
<dbReference type="OrthoDB" id="9797895at2"/>
<dbReference type="RefSeq" id="WP_105958707.1">
    <property type="nucleotide sequence ID" value="NZ_PVNS01000005.1"/>
</dbReference>
<keyword evidence="4" id="KW-1185">Reference proteome</keyword>
<keyword evidence="1" id="KW-0479">Metal-binding</keyword>
<dbReference type="Gene3D" id="3.40.50.1400">
    <property type="match status" value="2"/>
</dbReference>
<keyword evidence="2" id="KW-0456">Lyase</keyword>